<feature type="region of interest" description="Disordered" evidence="1">
    <location>
        <begin position="1"/>
        <end position="51"/>
    </location>
</feature>
<proteinExistence type="predicted"/>
<feature type="compositionally biased region" description="Polar residues" evidence="1">
    <location>
        <begin position="21"/>
        <end position="31"/>
    </location>
</feature>
<evidence type="ECO:0000313" key="2">
    <source>
        <dbReference type="EMBL" id="KNC70772.1"/>
    </source>
</evidence>
<dbReference type="RefSeq" id="XP_014144674.1">
    <property type="nucleotide sequence ID" value="XM_014289199.1"/>
</dbReference>
<organism evidence="2 3">
    <name type="scientific">Sphaeroforma arctica JP610</name>
    <dbReference type="NCBI Taxonomy" id="667725"/>
    <lineage>
        <taxon>Eukaryota</taxon>
        <taxon>Ichthyosporea</taxon>
        <taxon>Ichthyophonida</taxon>
        <taxon>Sphaeroforma</taxon>
    </lineage>
</organism>
<evidence type="ECO:0000256" key="1">
    <source>
        <dbReference type="SAM" id="MobiDB-lite"/>
    </source>
</evidence>
<feature type="non-terminal residue" evidence="2">
    <location>
        <position position="1"/>
    </location>
</feature>
<evidence type="ECO:0000313" key="3">
    <source>
        <dbReference type="Proteomes" id="UP000054560"/>
    </source>
</evidence>
<gene>
    <name evidence="2" type="ORF">SARC_16699</name>
</gene>
<accession>A0A0L0F256</accession>
<protein>
    <submittedName>
        <fullName evidence="2">Uncharacterized protein</fullName>
    </submittedName>
</protein>
<dbReference type="AlphaFoldDB" id="A0A0L0F256"/>
<dbReference type="EMBL" id="KQ250267">
    <property type="protein sequence ID" value="KNC70772.1"/>
    <property type="molecule type" value="Genomic_DNA"/>
</dbReference>
<reference evidence="2 3" key="1">
    <citation type="submission" date="2011-02" db="EMBL/GenBank/DDBJ databases">
        <title>The Genome Sequence of Sphaeroforma arctica JP610.</title>
        <authorList>
            <consortium name="The Broad Institute Genome Sequencing Platform"/>
            <person name="Russ C."/>
            <person name="Cuomo C."/>
            <person name="Young S.K."/>
            <person name="Zeng Q."/>
            <person name="Gargeya S."/>
            <person name="Alvarado L."/>
            <person name="Berlin A."/>
            <person name="Chapman S.B."/>
            <person name="Chen Z."/>
            <person name="Freedman E."/>
            <person name="Gellesch M."/>
            <person name="Goldberg J."/>
            <person name="Griggs A."/>
            <person name="Gujja S."/>
            <person name="Heilman E."/>
            <person name="Heiman D."/>
            <person name="Howarth C."/>
            <person name="Mehta T."/>
            <person name="Neiman D."/>
            <person name="Pearson M."/>
            <person name="Roberts A."/>
            <person name="Saif S."/>
            <person name="Shea T."/>
            <person name="Shenoy N."/>
            <person name="Sisk P."/>
            <person name="Stolte C."/>
            <person name="Sykes S."/>
            <person name="White J."/>
            <person name="Yandava C."/>
            <person name="Burger G."/>
            <person name="Gray M.W."/>
            <person name="Holland P.W.H."/>
            <person name="King N."/>
            <person name="Lang F.B.F."/>
            <person name="Roger A.J."/>
            <person name="Ruiz-Trillo I."/>
            <person name="Haas B."/>
            <person name="Nusbaum C."/>
            <person name="Birren B."/>
        </authorList>
    </citation>
    <scope>NUCLEOTIDE SEQUENCE [LARGE SCALE GENOMIC DNA]</scope>
    <source>
        <strain evidence="2 3">JP610</strain>
    </source>
</reference>
<dbReference type="GeneID" id="25917203"/>
<dbReference type="Proteomes" id="UP000054560">
    <property type="component" value="Unassembled WGS sequence"/>
</dbReference>
<sequence>IHHAESDGALPDPSRGLEAGPSSSRSLQYVSNGVPVKGTGQRLSVSDSQNANRARTRLSLAGNLVPGGLFSYRSGSIAALRHLDLKAAFAKIENHHDDEIGTRFMW</sequence>
<keyword evidence="3" id="KW-1185">Reference proteome</keyword>
<name>A0A0L0F256_9EUKA</name>
<feature type="compositionally biased region" description="Polar residues" evidence="1">
    <location>
        <begin position="41"/>
        <end position="51"/>
    </location>
</feature>